<dbReference type="GO" id="GO:1902201">
    <property type="term" value="P:negative regulation of bacterial-type flagellum-dependent cell motility"/>
    <property type="evidence" value="ECO:0007669"/>
    <property type="project" value="TreeGrafter"/>
</dbReference>
<dbReference type="Pfam" id="PF00990">
    <property type="entry name" value="GGDEF"/>
    <property type="match status" value="1"/>
</dbReference>
<dbReference type="GO" id="GO:0005886">
    <property type="term" value="C:plasma membrane"/>
    <property type="evidence" value="ECO:0007669"/>
    <property type="project" value="TreeGrafter"/>
</dbReference>
<organism evidence="8 9">
    <name type="scientific">Kluyvera genomosp. 3</name>
    <dbReference type="NCBI Taxonomy" id="2774055"/>
    <lineage>
        <taxon>Bacteria</taxon>
        <taxon>Pseudomonadati</taxon>
        <taxon>Pseudomonadota</taxon>
        <taxon>Gammaproteobacteria</taxon>
        <taxon>Enterobacterales</taxon>
        <taxon>Enterobacteriaceae</taxon>
        <taxon>Kluyvera</taxon>
    </lineage>
</organism>
<dbReference type="GO" id="GO:0043709">
    <property type="term" value="P:cell adhesion involved in single-species biofilm formation"/>
    <property type="evidence" value="ECO:0007669"/>
    <property type="project" value="TreeGrafter"/>
</dbReference>
<dbReference type="GO" id="GO:0005525">
    <property type="term" value="F:GTP binding"/>
    <property type="evidence" value="ECO:0007669"/>
    <property type="project" value="UniProtKB-KW"/>
</dbReference>
<dbReference type="SMART" id="SM00267">
    <property type="entry name" value="GGDEF"/>
    <property type="match status" value="1"/>
</dbReference>
<dbReference type="GO" id="GO:0052621">
    <property type="term" value="F:diguanylate cyclase activity"/>
    <property type="evidence" value="ECO:0007669"/>
    <property type="project" value="UniProtKB-EC"/>
</dbReference>
<dbReference type="Gene3D" id="3.30.70.270">
    <property type="match status" value="1"/>
</dbReference>
<dbReference type="InterPro" id="IPR050469">
    <property type="entry name" value="Diguanylate_Cyclase"/>
</dbReference>
<dbReference type="PANTHER" id="PTHR45138">
    <property type="entry name" value="REGULATORY COMPONENTS OF SENSORY TRANSDUCTION SYSTEM"/>
    <property type="match status" value="1"/>
</dbReference>
<gene>
    <name evidence="8" type="ORF">GY169_15915</name>
</gene>
<proteinExistence type="predicted"/>
<dbReference type="AlphaFoldDB" id="A0A6G9RQG9"/>
<dbReference type="Proteomes" id="UP000503580">
    <property type="component" value="Chromosome"/>
</dbReference>
<dbReference type="PANTHER" id="PTHR45138:SF6">
    <property type="entry name" value="DIGUANYLATE CYCLASE DGCN"/>
    <property type="match status" value="1"/>
</dbReference>
<evidence type="ECO:0000256" key="3">
    <source>
        <dbReference type="ARBA" id="ARBA00012528"/>
    </source>
</evidence>
<dbReference type="SUPFAM" id="SSF55073">
    <property type="entry name" value="Nucleotide cyclase"/>
    <property type="match status" value="1"/>
</dbReference>
<keyword evidence="6" id="KW-0472">Membrane</keyword>
<comment type="cofactor">
    <cofactor evidence="1">
        <name>Mg(2+)</name>
        <dbReference type="ChEBI" id="CHEBI:18420"/>
    </cofactor>
</comment>
<feature type="transmembrane region" description="Helical" evidence="6">
    <location>
        <begin position="86"/>
        <end position="105"/>
    </location>
</feature>
<comment type="pathway">
    <text evidence="2">Purine metabolism; 3',5'-cyclic di-GMP biosynthesis.</text>
</comment>
<keyword evidence="4" id="KW-0342">GTP-binding</keyword>
<reference evidence="8 9" key="1">
    <citation type="submission" date="2020-02" db="EMBL/GenBank/DDBJ databases">
        <title>Whole genome PO2S7.</title>
        <authorList>
            <person name="Singha K.M."/>
        </authorList>
    </citation>
    <scope>NUCLEOTIDE SEQUENCE [LARGE SCALE GENOMIC DNA]</scope>
    <source>
        <strain evidence="8 9">PO2S7</strain>
    </source>
</reference>
<dbReference type="InterPro" id="IPR000160">
    <property type="entry name" value="GGDEF_dom"/>
</dbReference>
<dbReference type="EC" id="2.7.7.65" evidence="3"/>
<evidence type="ECO:0000256" key="4">
    <source>
        <dbReference type="ARBA" id="ARBA00023134"/>
    </source>
</evidence>
<dbReference type="EMBL" id="CP050321">
    <property type="protein sequence ID" value="QIR28199.1"/>
    <property type="molecule type" value="Genomic_DNA"/>
</dbReference>
<dbReference type="RefSeq" id="WP_163447755.1">
    <property type="nucleotide sequence ID" value="NZ_CP050321.1"/>
</dbReference>
<evidence type="ECO:0000259" key="7">
    <source>
        <dbReference type="PROSITE" id="PS50887"/>
    </source>
</evidence>
<evidence type="ECO:0000256" key="5">
    <source>
        <dbReference type="ARBA" id="ARBA00034247"/>
    </source>
</evidence>
<feature type="domain" description="GGDEF" evidence="7">
    <location>
        <begin position="142"/>
        <end position="268"/>
    </location>
</feature>
<evidence type="ECO:0000313" key="9">
    <source>
        <dbReference type="Proteomes" id="UP000503580"/>
    </source>
</evidence>
<dbReference type="PROSITE" id="PS50887">
    <property type="entry name" value="GGDEF"/>
    <property type="match status" value="1"/>
</dbReference>
<keyword evidence="6" id="KW-0812">Transmembrane</keyword>
<keyword evidence="6" id="KW-1133">Transmembrane helix</keyword>
<dbReference type="InterPro" id="IPR043128">
    <property type="entry name" value="Rev_trsase/Diguanyl_cyclase"/>
</dbReference>
<keyword evidence="9" id="KW-1185">Reference proteome</keyword>
<evidence type="ECO:0000313" key="8">
    <source>
        <dbReference type="EMBL" id="QIR28199.1"/>
    </source>
</evidence>
<comment type="catalytic activity">
    <reaction evidence="5">
        <text>2 GTP = 3',3'-c-di-GMP + 2 diphosphate</text>
        <dbReference type="Rhea" id="RHEA:24898"/>
        <dbReference type="ChEBI" id="CHEBI:33019"/>
        <dbReference type="ChEBI" id="CHEBI:37565"/>
        <dbReference type="ChEBI" id="CHEBI:58805"/>
        <dbReference type="EC" id="2.7.7.65"/>
    </reaction>
</comment>
<name>A0A6G9RQG9_9ENTR</name>
<dbReference type="NCBIfam" id="TIGR00254">
    <property type="entry name" value="GGDEF"/>
    <property type="match status" value="1"/>
</dbReference>
<dbReference type="CDD" id="cd01949">
    <property type="entry name" value="GGDEF"/>
    <property type="match status" value="1"/>
</dbReference>
<evidence type="ECO:0000256" key="2">
    <source>
        <dbReference type="ARBA" id="ARBA00004665"/>
    </source>
</evidence>
<accession>A0A6G9RQG9</accession>
<evidence type="ECO:0000256" key="6">
    <source>
        <dbReference type="SAM" id="Phobius"/>
    </source>
</evidence>
<sequence length="268" mass="31499">MLQKTLSDQLQAMCPEADINRKDLHREIQKEKPIEWKNTTTQPMSEVQSGENNNHCQKIKRINIKLNEVSKKEQQEVKSVIHNLSILSYLNPILLLIIPLSFAIWRTGGYIRLVRERKNLYIDSLTGAYNRHYLYEETKNNKPSHLIMLDLDNFKQINDNYGHLIGDRILVAFSRLLRHSLRSTDRIVRFGGDEFIIMLYDFKPEDAEQLIKRLRFMSRQYIKVDEHNIILLPEFSVGLAEYSGTLEETISRADAFVYQEKSVHQHNT</sequence>
<protein>
    <recommendedName>
        <fullName evidence="3">diguanylate cyclase</fullName>
        <ecNumber evidence="3">2.7.7.65</ecNumber>
    </recommendedName>
</protein>
<dbReference type="InterPro" id="IPR029787">
    <property type="entry name" value="Nucleotide_cyclase"/>
</dbReference>
<keyword evidence="4" id="KW-0547">Nucleotide-binding</keyword>
<evidence type="ECO:0000256" key="1">
    <source>
        <dbReference type="ARBA" id="ARBA00001946"/>
    </source>
</evidence>
<dbReference type="KEGG" id="kgn:GY169_15915"/>